<proteinExistence type="predicted"/>
<dbReference type="Proteomes" id="UP001162992">
    <property type="component" value="Chromosome 18"/>
</dbReference>
<organism evidence="1 2">
    <name type="scientific">Diphasiastrum complanatum</name>
    <name type="common">Issler's clubmoss</name>
    <name type="synonym">Lycopodium complanatum</name>
    <dbReference type="NCBI Taxonomy" id="34168"/>
    <lineage>
        <taxon>Eukaryota</taxon>
        <taxon>Viridiplantae</taxon>
        <taxon>Streptophyta</taxon>
        <taxon>Embryophyta</taxon>
        <taxon>Tracheophyta</taxon>
        <taxon>Lycopodiopsida</taxon>
        <taxon>Lycopodiales</taxon>
        <taxon>Lycopodiaceae</taxon>
        <taxon>Lycopodioideae</taxon>
        <taxon>Diphasiastrum</taxon>
    </lineage>
</organism>
<name>A0ACC2B1L4_DIPCM</name>
<reference evidence="2" key="1">
    <citation type="journal article" date="2024" name="Proc. Natl. Acad. Sci. U.S.A.">
        <title>Extraordinary preservation of gene collinearity over three hundred million years revealed in homosporous lycophytes.</title>
        <authorList>
            <person name="Li C."/>
            <person name="Wickell D."/>
            <person name="Kuo L.Y."/>
            <person name="Chen X."/>
            <person name="Nie B."/>
            <person name="Liao X."/>
            <person name="Peng D."/>
            <person name="Ji J."/>
            <person name="Jenkins J."/>
            <person name="Williams M."/>
            <person name="Shu S."/>
            <person name="Plott C."/>
            <person name="Barry K."/>
            <person name="Rajasekar S."/>
            <person name="Grimwood J."/>
            <person name="Han X."/>
            <person name="Sun S."/>
            <person name="Hou Z."/>
            <person name="He W."/>
            <person name="Dai G."/>
            <person name="Sun C."/>
            <person name="Schmutz J."/>
            <person name="Leebens-Mack J.H."/>
            <person name="Li F.W."/>
            <person name="Wang L."/>
        </authorList>
    </citation>
    <scope>NUCLEOTIDE SEQUENCE [LARGE SCALE GENOMIC DNA]</scope>
    <source>
        <strain evidence="2">cv. PW_Plant_1</strain>
    </source>
</reference>
<keyword evidence="2" id="KW-1185">Reference proteome</keyword>
<sequence>MGSMHRVEEPEGNSQASSSTARNNPEVQSGSSQDSLIQDNLAVLEGAFAREPANRGVIVFNLPGNRRSFIDDLSGVLETKYNLSLQLVEDPGTPELPLAVRAFNPVIEPRPARIQDIWVQNETFQHTELMAHEVMTEIMHVPSASCSAEDSDDSEHSQDEVRSVANVSKEEASSSKKRRTDSDGHHD</sequence>
<comment type="caution">
    <text evidence="1">The sequence shown here is derived from an EMBL/GenBank/DDBJ whole genome shotgun (WGS) entry which is preliminary data.</text>
</comment>
<evidence type="ECO:0000313" key="1">
    <source>
        <dbReference type="EMBL" id="KAJ7523669.1"/>
    </source>
</evidence>
<gene>
    <name evidence="1" type="ORF">O6H91_18G057900</name>
</gene>
<accession>A0ACC2B1L4</accession>
<protein>
    <submittedName>
        <fullName evidence="1">Uncharacterized protein</fullName>
    </submittedName>
</protein>
<evidence type="ECO:0000313" key="2">
    <source>
        <dbReference type="Proteomes" id="UP001162992"/>
    </source>
</evidence>
<dbReference type="EMBL" id="CM055109">
    <property type="protein sequence ID" value="KAJ7523669.1"/>
    <property type="molecule type" value="Genomic_DNA"/>
</dbReference>